<evidence type="ECO:0000313" key="2">
    <source>
        <dbReference type="Proteomes" id="UP000324897"/>
    </source>
</evidence>
<sequence>MINTWNAYFEKWALLQWCYLTEDDDKISSEISSYLVDRTVGHEAKLVSRAVERVVGRYFRSFVDFARSGAVEAERLAPTADAAKMVLSPDVEVYSLLRFPFCGIDFGSGAPFFHMRGYVAEEGLVFLVPSLSGNGSVYAYVNLFRRDMDVFKDCCYSLLAAADGRL</sequence>
<gene>
    <name evidence="1" type="ORF">EJB05_55946</name>
</gene>
<dbReference type="GO" id="GO:0016747">
    <property type="term" value="F:acyltransferase activity, transferring groups other than amino-acyl groups"/>
    <property type="evidence" value="ECO:0007669"/>
    <property type="project" value="UniProtKB-ARBA"/>
</dbReference>
<comment type="caution">
    <text evidence="1">The sequence shown here is derived from an EMBL/GenBank/DDBJ whole genome shotgun (WGS) entry which is preliminary data.</text>
</comment>
<dbReference type="InterPro" id="IPR023213">
    <property type="entry name" value="CAT-like_dom_sf"/>
</dbReference>
<dbReference type="OrthoDB" id="689578at2759"/>
<feature type="non-terminal residue" evidence="1">
    <location>
        <position position="1"/>
    </location>
</feature>
<dbReference type="EMBL" id="RWGY01000817">
    <property type="protein sequence ID" value="TVT98716.1"/>
    <property type="molecule type" value="Genomic_DNA"/>
</dbReference>
<name>A0A5J9SIH4_9POAL</name>
<proteinExistence type="predicted"/>
<accession>A0A5J9SIH4</accession>
<protein>
    <recommendedName>
        <fullName evidence="3">Choline/carnitine acyltransferase domain-containing protein</fullName>
    </recommendedName>
</protein>
<evidence type="ECO:0008006" key="3">
    <source>
        <dbReference type="Google" id="ProtNLM"/>
    </source>
</evidence>
<dbReference type="Proteomes" id="UP000324897">
    <property type="component" value="Unassembled WGS sequence"/>
</dbReference>
<dbReference type="AlphaFoldDB" id="A0A5J9SIH4"/>
<dbReference type="Pfam" id="PF02458">
    <property type="entry name" value="Transferase"/>
    <property type="match status" value="1"/>
</dbReference>
<reference evidence="1 2" key="1">
    <citation type="journal article" date="2019" name="Sci. Rep.">
        <title>A high-quality genome of Eragrostis curvula grass provides insights into Poaceae evolution and supports new strategies to enhance forage quality.</title>
        <authorList>
            <person name="Carballo J."/>
            <person name="Santos B.A.C.M."/>
            <person name="Zappacosta D."/>
            <person name="Garbus I."/>
            <person name="Selva J.P."/>
            <person name="Gallo C.A."/>
            <person name="Diaz A."/>
            <person name="Albertini E."/>
            <person name="Caccamo M."/>
            <person name="Echenique V."/>
        </authorList>
    </citation>
    <scope>NUCLEOTIDE SEQUENCE [LARGE SCALE GENOMIC DNA]</scope>
    <source>
        <strain evidence="2">cv. Victoria</strain>
        <tissue evidence="1">Leaf</tissue>
    </source>
</reference>
<keyword evidence="2" id="KW-1185">Reference proteome</keyword>
<organism evidence="1 2">
    <name type="scientific">Eragrostis curvula</name>
    <name type="common">weeping love grass</name>
    <dbReference type="NCBI Taxonomy" id="38414"/>
    <lineage>
        <taxon>Eukaryota</taxon>
        <taxon>Viridiplantae</taxon>
        <taxon>Streptophyta</taxon>
        <taxon>Embryophyta</taxon>
        <taxon>Tracheophyta</taxon>
        <taxon>Spermatophyta</taxon>
        <taxon>Magnoliopsida</taxon>
        <taxon>Liliopsida</taxon>
        <taxon>Poales</taxon>
        <taxon>Poaceae</taxon>
        <taxon>PACMAD clade</taxon>
        <taxon>Chloridoideae</taxon>
        <taxon>Eragrostideae</taxon>
        <taxon>Eragrostidinae</taxon>
        <taxon>Eragrostis</taxon>
    </lineage>
</organism>
<dbReference type="Gene3D" id="3.30.559.10">
    <property type="entry name" value="Chloramphenicol acetyltransferase-like domain"/>
    <property type="match status" value="1"/>
</dbReference>
<evidence type="ECO:0000313" key="1">
    <source>
        <dbReference type="EMBL" id="TVT98716.1"/>
    </source>
</evidence>
<dbReference type="Gramene" id="TVT98716">
    <property type="protein sequence ID" value="TVT98716"/>
    <property type="gene ID" value="EJB05_55946"/>
</dbReference>